<keyword evidence="2" id="KW-1185">Reference proteome</keyword>
<proteinExistence type="predicted"/>
<dbReference type="AlphaFoldDB" id="A0A183T5S8"/>
<sequence>MVDGSPPRHFQDEAPTATLTKAPRQVTTRNQIAQKLADLHALDDNATVETPWCQLRNVIKATALKVLKRTRRQKQDWFDENDANISKLLAETN</sequence>
<evidence type="ECO:0000313" key="2">
    <source>
        <dbReference type="Proteomes" id="UP000275846"/>
    </source>
</evidence>
<protein>
    <submittedName>
        <fullName evidence="1 3">Uncharacterized protein</fullName>
    </submittedName>
</protein>
<dbReference type="EMBL" id="UYSU01036828">
    <property type="protein sequence ID" value="VDL98211.1"/>
    <property type="molecule type" value="Genomic_DNA"/>
</dbReference>
<reference evidence="1 2" key="2">
    <citation type="submission" date="2018-11" db="EMBL/GenBank/DDBJ databases">
        <authorList>
            <consortium name="Pathogen Informatics"/>
        </authorList>
    </citation>
    <scope>NUCLEOTIDE SEQUENCE [LARGE SCALE GENOMIC DNA]</scope>
    <source>
        <strain evidence="1 2">NST_G2</strain>
    </source>
</reference>
<organism evidence="3">
    <name type="scientific">Schistocephalus solidus</name>
    <name type="common">Tapeworm</name>
    <dbReference type="NCBI Taxonomy" id="70667"/>
    <lineage>
        <taxon>Eukaryota</taxon>
        <taxon>Metazoa</taxon>
        <taxon>Spiralia</taxon>
        <taxon>Lophotrochozoa</taxon>
        <taxon>Platyhelminthes</taxon>
        <taxon>Cestoda</taxon>
        <taxon>Eucestoda</taxon>
        <taxon>Diphyllobothriidea</taxon>
        <taxon>Diphyllobothriidae</taxon>
        <taxon>Schistocephalus</taxon>
    </lineage>
</organism>
<evidence type="ECO:0000313" key="1">
    <source>
        <dbReference type="EMBL" id="VDL98211.1"/>
    </source>
</evidence>
<accession>A0A183T5S8</accession>
<reference evidence="3" key="1">
    <citation type="submission" date="2016-06" db="UniProtKB">
        <authorList>
            <consortium name="WormBaseParasite"/>
        </authorList>
    </citation>
    <scope>IDENTIFICATION</scope>
</reference>
<dbReference type="WBParaSite" id="SSLN_0001227601-mRNA-1">
    <property type="protein sequence ID" value="SSLN_0001227601-mRNA-1"/>
    <property type="gene ID" value="SSLN_0001227601"/>
</dbReference>
<dbReference type="Proteomes" id="UP000275846">
    <property type="component" value="Unassembled WGS sequence"/>
</dbReference>
<gene>
    <name evidence="1" type="ORF">SSLN_LOCUS11826</name>
</gene>
<dbReference type="OrthoDB" id="6283140at2759"/>
<name>A0A183T5S8_SCHSO</name>
<evidence type="ECO:0000313" key="3">
    <source>
        <dbReference type="WBParaSite" id="SSLN_0001227601-mRNA-1"/>
    </source>
</evidence>